<gene>
    <name evidence="1" type="ORF">QJS04_geneDACA023396</name>
</gene>
<sequence length="429" mass="47476">MQRVLKRHISTGKTPDIASWRVISCHTREAPVLAARSIEEVYEALTNRLLTIAVSMKDSKSKYIVGVDEPPGAGKSTVASEVVRRLNMRWPERELMTNYMEKPAEIATIVPMDGFHIYRSQLDAMELSPFFHRYRIFCLSWAHVGSKGSTCKKRRDLSFDHGVGDPVEDDIFVNHRLPGAKFIYFLGASIPFYVEYNDRPNAEFIMTSKKNADLVISSFTSEVGTLKPTPPCPAPPQTLPPPPPSVYPHQHLHTDHHTTGTKTTTNLNHQHVPYHLPRSSSTIFNRAPLIPPPSTVEAWGRGAIGGICVIKAQSVSTIILTLSSATDFDSCHAHLGCLLPSRASHVALTPELERCSTVASCRSSDAALQPQQEGPISILINAAVNVERVETVDEIHDNLERFLALAMVAGDEIHDNTKGLLLFELGIRQ</sequence>
<dbReference type="Gene3D" id="3.40.50.300">
    <property type="entry name" value="P-loop containing nucleotide triphosphate hydrolases"/>
    <property type="match status" value="1"/>
</dbReference>
<dbReference type="CDD" id="cd02019">
    <property type="entry name" value="NK"/>
    <property type="match status" value="1"/>
</dbReference>
<dbReference type="AlphaFoldDB" id="A0AAV9AIP9"/>
<dbReference type="InterPro" id="IPR027417">
    <property type="entry name" value="P-loop_NTPase"/>
</dbReference>
<evidence type="ECO:0000313" key="1">
    <source>
        <dbReference type="EMBL" id="KAK1264268.1"/>
    </source>
</evidence>
<dbReference type="SUPFAM" id="SSF52540">
    <property type="entry name" value="P-loop containing nucleoside triphosphate hydrolases"/>
    <property type="match status" value="1"/>
</dbReference>
<protein>
    <submittedName>
        <fullName evidence="1">Uncharacterized protein</fullName>
    </submittedName>
</protein>
<comment type="caution">
    <text evidence="1">The sequence shown here is derived from an EMBL/GenBank/DDBJ whole genome shotgun (WGS) entry which is preliminary data.</text>
</comment>
<dbReference type="EMBL" id="JAUJYN010000009">
    <property type="protein sequence ID" value="KAK1264268.1"/>
    <property type="molecule type" value="Genomic_DNA"/>
</dbReference>
<proteinExistence type="predicted"/>
<name>A0AAV9AIP9_ACOGR</name>
<reference evidence="1" key="1">
    <citation type="journal article" date="2023" name="Nat. Commun.">
        <title>Diploid and tetraploid genomes of Acorus and the evolution of monocots.</title>
        <authorList>
            <person name="Ma L."/>
            <person name="Liu K.W."/>
            <person name="Li Z."/>
            <person name="Hsiao Y.Y."/>
            <person name="Qi Y."/>
            <person name="Fu T."/>
            <person name="Tang G.D."/>
            <person name="Zhang D."/>
            <person name="Sun W.H."/>
            <person name="Liu D.K."/>
            <person name="Li Y."/>
            <person name="Chen G.Z."/>
            <person name="Liu X.D."/>
            <person name="Liao X.Y."/>
            <person name="Jiang Y.T."/>
            <person name="Yu X."/>
            <person name="Hao Y."/>
            <person name="Huang J."/>
            <person name="Zhao X.W."/>
            <person name="Ke S."/>
            <person name="Chen Y.Y."/>
            <person name="Wu W.L."/>
            <person name="Hsu J.L."/>
            <person name="Lin Y.F."/>
            <person name="Huang M.D."/>
            <person name="Li C.Y."/>
            <person name="Huang L."/>
            <person name="Wang Z.W."/>
            <person name="Zhao X."/>
            <person name="Zhong W.Y."/>
            <person name="Peng D.H."/>
            <person name="Ahmad S."/>
            <person name="Lan S."/>
            <person name="Zhang J.S."/>
            <person name="Tsai W.C."/>
            <person name="Van de Peer Y."/>
            <person name="Liu Z.J."/>
        </authorList>
    </citation>
    <scope>NUCLEOTIDE SEQUENCE</scope>
    <source>
        <strain evidence="1">SCP</strain>
    </source>
</reference>
<accession>A0AAV9AIP9</accession>
<dbReference type="Proteomes" id="UP001179952">
    <property type="component" value="Unassembled WGS sequence"/>
</dbReference>
<organism evidence="1 2">
    <name type="scientific">Acorus gramineus</name>
    <name type="common">Dwarf sweet flag</name>
    <dbReference type="NCBI Taxonomy" id="55184"/>
    <lineage>
        <taxon>Eukaryota</taxon>
        <taxon>Viridiplantae</taxon>
        <taxon>Streptophyta</taxon>
        <taxon>Embryophyta</taxon>
        <taxon>Tracheophyta</taxon>
        <taxon>Spermatophyta</taxon>
        <taxon>Magnoliopsida</taxon>
        <taxon>Liliopsida</taxon>
        <taxon>Acoraceae</taxon>
        <taxon>Acorus</taxon>
    </lineage>
</organism>
<keyword evidence="2" id="KW-1185">Reference proteome</keyword>
<evidence type="ECO:0000313" key="2">
    <source>
        <dbReference type="Proteomes" id="UP001179952"/>
    </source>
</evidence>
<reference evidence="1" key="2">
    <citation type="submission" date="2023-06" db="EMBL/GenBank/DDBJ databases">
        <authorList>
            <person name="Ma L."/>
            <person name="Liu K.-W."/>
            <person name="Li Z."/>
            <person name="Hsiao Y.-Y."/>
            <person name="Qi Y."/>
            <person name="Fu T."/>
            <person name="Tang G."/>
            <person name="Zhang D."/>
            <person name="Sun W.-H."/>
            <person name="Liu D.-K."/>
            <person name="Li Y."/>
            <person name="Chen G.-Z."/>
            <person name="Liu X.-D."/>
            <person name="Liao X.-Y."/>
            <person name="Jiang Y.-T."/>
            <person name="Yu X."/>
            <person name="Hao Y."/>
            <person name="Huang J."/>
            <person name="Zhao X.-W."/>
            <person name="Ke S."/>
            <person name="Chen Y.-Y."/>
            <person name="Wu W.-L."/>
            <person name="Hsu J.-L."/>
            <person name="Lin Y.-F."/>
            <person name="Huang M.-D."/>
            <person name="Li C.-Y."/>
            <person name="Huang L."/>
            <person name="Wang Z.-W."/>
            <person name="Zhao X."/>
            <person name="Zhong W.-Y."/>
            <person name="Peng D.-H."/>
            <person name="Ahmad S."/>
            <person name="Lan S."/>
            <person name="Zhang J.-S."/>
            <person name="Tsai W.-C."/>
            <person name="Van De Peer Y."/>
            <person name="Liu Z.-J."/>
        </authorList>
    </citation>
    <scope>NUCLEOTIDE SEQUENCE</scope>
    <source>
        <strain evidence="1">SCP</strain>
        <tissue evidence="1">Leaves</tissue>
    </source>
</reference>